<dbReference type="Proteomes" id="UP000503330">
    <property type="component" value="Chromosome"/>
</dbReference>
<dbReference type="RefSeq" id="WP_008728304.1">
    <property type="nucleotide sequence ID" value="NZ_BAAACC010000023.1"/>
</dbReference>
<protein>
    <submittedName>
        <fullName evidence="1">Uncharacterized protein</fullName>
    </submittedName>
</protein>
<dbReference type="AlphaFoldDB" id="A0AAP9SFZ5"/>
<accession>A0AAP9SFZ5</accession>
<proteinExistence type="predicted"/>
<dbReference type="EMBL" id="CP048838">
    <property type="protein sequence ID" value="QJA04499.1"/>
    <property type="molecule type" value="Genomic_DNA"/>
</dbReference>
<name>A0AAP9SFZ5_CLOIN</name>
<gene>
    <name evidence="1" type="ORF">G4D54_19735</name>
</gene>
<organism evidence="1 2">
    <name type="scientific">Clostridium innocuum</name>
    <dbReference type="NCBI Taxonomy" id="1522"/>
    <lineage>
        <taxon>Bacteria</taxon>
        <taxon>Bacillati</taxon>
        <taxon>Bacillota</taxon>
        <taxon>Clostridia</taxon>
        <taxon>Eubacteriales</taxon>
        <taxon>Clostridiaceae</taxon>
        <taxon>Clostridium</taxon>
    </lineage>
</organism>
<sequence>MEPINGWNELEEAGSFEKIELGGHICAIVGARTEVSKSGNKMLVIAYDFAPEDKQPGYYGAMLAADRKKDPNAKWRGTYYQGYGTEQSNPYFKAFINRILESNPGYIWSWDEGSLKGKKFCGVFGREEYLNDKGESKFSTKCMYVRAVSEIDNVTIPEDKLLKKTSVPSGGFTPQQAYASHLDIRDDDLPF</sequence>
<dbReference type="GeneID" id="61927818"/>
<evidence type="ECO:0000313" key="2">
    <source>
        <dbReference type="Proteomes" id="UP000503330"/>
    </source>
</evidence>
<reference evidence="1 2" key="1">
    <citation type="submission" date="2020-02" db="EMBL/GenBank/DDBJ databases">
        <authorList>
            <person name="Kociolek L.K."/>
            <person name="Ozer E.A."/>
        </authorList>
    </citation>
    <scope>NUCLEOTIDE SEQUENCE [LARGE SCALE GENOMIC DNA]</scope>
    <source>
        <strain evidence="1 2">ATCC 14501</strain>
    </source>
</reference>
<evidence type="ECO:0000313" key="1">
    <source>
        <dbReference type="EMBL" id="QJA04499.1"/>
    </source>
</evidence>